<dbReference type="SMART" id="SM00062">
    <property type="entry name" value="PBPb"/>
    <property type="match status" value="1"/>
</dbReference>
<reference evidence="11 12" key="1">
    <citation type="submission" date="2020-04" db="EMBL/GenBank/DDBJ databases">
        <authorList>
            <person name="Doyle D.A."/>
        </authorList>
    </citation>
    <scope>NUCLEOTIDE SEQUENCE [LARGE SCALE GENOMIC DNA]</scope>
    <source>
        <strain evidence="11 12">P21</strain>
    </source>
</reference>
<reference evidence="11 12" key="2">
    <citation type="submission" date="2020-06" db="EMBL/GenBank/DDBJ databases">
        <title>Complete Genome Sequence of Clostridium muelleri sp. nov. P21T, an Acid-Alcohol Producing Acetogen Isolated from Old Hay.</title>
        <authorList>
            <person name="Duncan K.E."/>
            <person name="Tanner R.S."/>
        </authorList>
    </citation>
    <scope>NUCLEOTIDE SEQUENCE [LARGE SCALE GENOMIC DNA]</scope>
    <source>
        <strain evidence="11 12">P21</strain>
    </source>
</reference>
<dbReference type="SUPFAM" id="SSF53850">
    <property type="entry name" value="Periplasmic binding protein-like II"/>
    <property type="match status" value="1"/>
</dbReference>
<dbReference type="AlphaFoldDB" id="A0A7Y0EIQ5"/>
<dbReference type="Gene3D" id="3.40.190.10">
    <property type="entry name" value="Periplasmic binding protein-like II"/>
    <property type="match status" value="2"/>
</dbReference>
<evidence type="ECO:0000256" key="4">
    <source>
        <dbReference type="ARBA" id="ARBA00022448"/>
    </source>
</evidence>
<evidence type="ECO:0000259" key="10">
    <source>
        <dbReference type="SMART" id="SM00062"/>
    </source>
</evidence>
<gene>
    <name evidence="11" type="ORF">HBE96_16075</name>
</gene>
<keyword evidence="7 9" id="KW-0732">Signal</keyword>
<keyword evidence="8" id="KW-0472">Membrane</keyword>
<evidence type="ECO:0000256" key="2">
    <source>
        <dbReference type="ARBA" id="ARBA00004533"/>
    </source>
</evidence>
<evidence type="ECO:0000256" key="3">
    <source>
        <dbReference type="ARBA" id="ARBA00010742"/>
    </source>
</evidence>
<evidence type="ECO:0000313" key="12">
    <source>
        <dbReference type="Proteomes" id="UP000537131"/>
    </source>
</evidence>
<evidence type="ECO:0000256" key="9">
    <source>
        <dbReference type="SAM" id="SignalP"/>
    </source>
</evidence>
<dbReference type="InterPro" id="IPR044527">
    <property type="entry name" value="NrtA/CpmA_ABC-bd_dom"/>
</dbReference>
<dbReference type="CDD" id="cd13553">
    <property type="entry name" value="PBP2_NrtA_CpmA_like"/>
    <property type="match status" value="1"/>
</dbReference>
<organism evidence="11 12">
    <name type="scientific">Clostridium muellerianum</name>
    <dbReference type="NCBI Taxonomy" id="2716538"/>
    <lineage>
        <taxon>Bacteria</taxon>
        <taxon>Bacillati</taxon>
        <taxon>Bacillota</taxon>
        <taxon>Clostridia</taxon>
        <taxon>Eubacteriales</taxon>
        <taxon>Clostridiaceae</taxon>
        <taxon>Clostridium</taxon>
    </lineage>
</organism>
<dbReference type="Proteomes" id="UP000537131">
    <property type="component" value="Unassembled WGS sequence"/>
</dbReference>
<dbReference type="GO" id="GO:0005886">
    <property type="term" value="C:plasma membrane"/>
    <property type="evidence" value="ECO:0007669"/>
    <property type="project" value="UniProtKB-SubCell"/>
</dbReference>
<evidence type="ECO:0000256" key="5">
    <source>
        <dbReference type="ARBA" id="ARBA00022475"/>
    </source>
</evidence>
<comment type="subcellular location">
    <subcellularLocation>
        <location evidence="2">Cell inner membrane</location>
    </subcellularLocation>
    <subcellularLocation>
        <location evidence="1">Periplasm</location>
    </subcellularLocation>
</comment>
<accession>A0A7Y0EIQ5</accession>
<dbReference type="GO" id="GO:0042626">
    <property type="term" value="F:ATPase-coupled transmembrane transporter activity"/>
    <property type="evidence" value="ECO:0007669"/>
    <property type="project" value="InterPro"/>
</dbReference>
<evidence type="ECO:0000313" key="11">
    <source>
        <dbReference type="EMBL" id="NMM64147.1"/>
    </source>
</evidence>
<dbReference type="GO" id="GO:0042597">
    <property type="term" value="C:periplasmic space"/>
    <property type="evidence" value="ECO:0007669"/>
    <property type="project" value="UniProtKB-SubCell"/>
</dbReference>
<dbReference type="InterPro" id="IPR010067">
    <property type="entry name" value="ABC_SsuA_sub-bd"/>
</dbReference>
<keyword evidence="5" id="KW-1003">Cell membrane</keyword>
<dbReference type="RefSeq" id="WP_169298744.1">
    <property type="nucleotide sequence ID" value="NZ_JABBNI010000035.1"/>
</dbReference>
<dbReference type="Pfam" id="PF13379">
    <property type="entry name" value="NMT1_2"/>
    <property type="match status" value="1"/>
</dbReference>
<dbReference type="NCBIfam" id="TIGR01728">
    <property type="entry name" value="SsuA_fam"/>
    <property type="match status" value="1"/>
</dbReference>
<dbReference type="PANTHER" id="PTHR30024:SF47">
    <property type="entry name" value="TAURINE-BINDING PERIPLASMIC PROTEIN"/>
    <property type="match status" value="1"/>
</dbReference>
<proteinExistence type="inferred from homology"/>
<feature type="signal peptide" evidence="9">
    <location>
        <begin position="1"/>
        <end position="28"/>
    </location>
</feature>
<evidence type="ECO:0000256" key="7">
    <source>
        <dbReference type="ARBA" id="ARBA00022729"/>
    </source>
</evidence>
<dbReference type="PANTHER" id="PTHR30024">
    <property type="entry name" value="ALIPHATIC SULFONATES-BINDING PROTEIN-RELATED"/>
    <property type="match status" value="1"/>
</dbReference>
<evidence type="ECO:0000256" key="6">
    <source>
        <dbReference type="ARBA" id="ARBA00022519"/>
    </source>
</evidence>
<feature type="domain" description="Solute-binding protein family 3/N-terminal" evidence="10">
    <location>
        <begin position="32"/>
        <end position="258"/>
    </location>
</feature>
<dbReference type="EMBL" id="JABBNI010000035">
    <property type="protein sequence ID" value="NMM64147.1"/>
    <property type="molecule type" value="Genomic_DNA"/>
</dbReference>
<evidence type="ECO:0000256" key="1">
    <source>
        <dbReference type="ARBA" id="ARBA00004418"/>
    </source>
</evidence>
<dbReference type="PROSITE" id="PS51257">
    <property type="entry name" value="PROKAR_LIPOPROTEIN"/>
    <property type="match status" value="1"/>
</dbReference>
<sequence>MKFRRIGALLLVIATAASFLGCSSNKNSDDNKVRVGFFPNITHAQALIGKNQGRFQKLLGDKHPIEWKQFNAGPAEIEALLAGELDIAYVGPGPAVNGYARSKGEIQIISGASDAGAVLIARKDVGIKEVKDLQGKKVAIPQFGNTQDLSLRALLKENGLKDKTKGGNVEIVRAENPDIKTLLDQNRIDAALVPEPWGARLEKEVGAKVVLDYNEVWRQGQYSTAVIVARSDFIKSHPEVVENFLKAHVDITDYINESKEAAKNVVNDEIGKLTKKPLEKSVLNNSFKRITSTNNPEKQSIEEMTDLSVSVGFLRERPDLKDLFKLDILNKVLKEKGKQEIK</sequence>
<dbReference type="InterPro" id="IPR001638">
    <property type="entry name" value="Solute-binding_3/MltF_N"/>
</dbReference>
<keyword evidence="12" id="KW-1185">Reference proteome</keyword>
<evidence type="ECO:0000256" key="8">
    <source>
        <dbReference type="ARBA" id="ARBA00023136"/>
    </source>
</evidence>
<keyword evidence="6" id="KW-0997">Cell inner membrane</keyword>
<comment type="caution">
    <text evidence="11">The sequence shown here is derived from an EMBL/GenBank/DDBJ whole genome shotgun (WGS) entry which is preliminary data.</text>
</comment>
<protein>
    <submittedName>
        <fullName evidence="11">Aliphatic sulfonate ABC transporter substrate-binding protein</fullName>
    </submittedName>
</protein>
<feature type="chain" id="PRO_5039101731" evidence="9">
    <location>
        <begin position="29"/>
        <end position="342"/>
    </location>
</feature>
<keyword evidence="4" id="KW-0813">Transport</keyword>
<name>A0A7Y0EIQ5_9CLOT</name>
<comment type="similarity">
    <text evidence="3">Belongs to the bacterial solute-binding protein SsuA/TauA family.</text>
</comment>